<dbReference type="EMBL" id="MU006000">
    <property type="protein sequence ID" value="KAF2858925.1"/>
    <property type="molecule type" value="Genomic_DNA"/>
</dbReference>
<accession>A0A6A7BW33</accession>
<name>A0A6A7BW33_9PEZI</name>
<protein>
    <submittedName>
        <fullName evidence="2">Uncharacterized protein</fullName>
    </submittedName>
</protein>
<feature type="compositionally biased region" description="Polar residues" evidence="1">
    <location>
        <begin position="37"/>
        <end position="57"/>
    </location>
</feature>
<organism evidence="2 3">
    <name type="scientific">Piedraia hortae CBS 480.64</name>
    <dbReference type="NCBI Taxonomy" id="1314780"/>
    <lineage>
        <taxon>Eukaryota</taxon>
        <taxon>Fungi</taxon>
        <taxon>Dikarya</taxon>
        <taxon>Ascomycota</taxon>
        <taxon>Pezizomycotina</taxon>
        <taxon>Dothideomycetes</taxon>
        <taxon>Dothideomycetidae</taxon>
        <taxon>Capnodiales</taxon>
        <taxon>Piedraiaceae</taxon>
        <taxon>Piedraia</taxon>
    </lineage>
</organism>
<sequence length="222" mass="24658">MSMPTTPQGGSQAPSPMQIDSSSPEDHEATPMEISPSEATNPSINGPSSPTVSQLSTPHLEPRIILPRSLRLEPPVPSFPTDPECNCPEDCTSILCPKYIKQIFAREASLLKEEQELWRRGGITRNRCDDPSTHLLSEYMKMLEEAGCFYLERPRATPPPMSANTNVRIRVENSKFLVISFLAEHPSLTWALTCPPGYLNPFPPLIRSPTSHPVTQPARPLY</sequence>
<evidence type="ECO:0000313" key="3">
    <source>
        <dbReference type="Proteomes" id="UP000799421"/>
    </source>
</evidence>
<keyword evidence="3" id="KW-1185">Reference proteome</keyword>
<feature type="region of interest" description="Disordered" evidence="1">
    <location>
        <begin position="1"/>
        <end position="58"/>
    </location>
</feature>
<gene>
    <name evidence="2" type="ORF">K470DRAFT_288767</name>
</gene>
<evidence type="ECO:0000313" key="2">
    <source>
        <dbReference type="EMBL" id="KAF2858925.1"/>
    </source>
</evidence>
<dbReference type="AlphaFoldDB" id="A0A6A7BW33"/>
<feature type="compositionally biased region" description="Polar residues" evidence="1">
    <location>
        <begin position="1"/>
        <end position="22"/>
    </location>
</feature>
<evidence type="ECO:0000256" key="1">
    <source>
        <dbReference type="SAM" id="MobiDB-lite"/>
    </source>
</evidence>
<proteinExistence type="predicted"/>
<dbReference type="Proteomes" id="UP000799421">
    <property type="component" value="Unassembled WGS sequence"/>
</dbReference>
<reference evidence="2" key="1">
    <citation type="journal article" date="2020" name="Stud. Mycol.">
        <title>101 Dothideomycetes genomes: a test case for predicting lifestyles and emergence of pathogens.</title>
        <authorList>
            <person name="Haridas S."/>
            <person name="Albert R."/>
            <person name="Binder M."/>
            <person name="Bloem J."/>
            <person name="Labutti K."/>
            <person name="Salamov A."/>
            <person name="Andreopoulos B."/>
            <person name="Baker S."/>
            <person name="Barry K."/>
            <person name="Bills G."/>
            <person name="Bluhm B."/>
            <person name="Cannon C."/>
            <person name="Castanera R."/>
            <person name="Culley D."/>
            <person name="Daum C."/>
            <person name="Ezra D."/>
            <person name="Gonzalez J."/>
            <person name="Henrissat B."/>
            <person name="Kuo A."/>
            <person name="Liang C."/>
            <person name="Lipzen A."/>
            <person name="Lutzoni F."/>
            <person name="Magnuson J."/>
            <person name="Mondo S."/>
            <person name="Nolan M."/>
            <person name="Ohm R."/>
            <person name="Pangilinan J."/>
            <person name="Park H.-J."/>
            <person name="Ramirez L."/>
            <person name="Alfaro M."/>
            <person name="Sun H."/>
            <person name="Tritt A."/>
            <person name="Yoshinaga Y."/>
            <person name="Zwiers L.-H."/>
            <person name="Turgeon B."/>
            <person name="Goodwin S."/>
            <person name="Spatafora J."/>
            <person name="Crous P."/>
            <person name="Grigoriev I."/>
        </authorList>
    </citation>
    <scope>NUCLEOTIDE SEQUENCE</scope>
    <source>
        <strain evidence="2">CBS 480.64</strain>
    </source>
</reference>